<dbReference type="PANTHER" id="PTHR33678:SF1">
    <property type="entry name" value="BLL1576 PROTEIN"/>
    <property type="match status" value="1"/>
</dbReference>
<dbReference type="InterPro" id="IPR039552">
    <property type="entry name" value="IS66_C"/>
</dbReference>
<dbReference type="EMBL" id="QSES01000047">
    <property type="protein sequence ID" value="RGZ88069.1"/>
    <property type="molecule type" value="Genomic_DNA"/>
</dbReference>
<proteinExistence type="predicted"/>
<evidence type="ECO:0000259" key="1">
    <source>
        <dbReference type="Pfam" id="PF03050"/>
    </source>
</evidence>
<gene>
    <name evidence="3" type="ORF">DW967_16085</name>
</gene>
<protein>
    <submittedName>
        <fullName evidence="3">Uncharacterized protein</fullName>
    </submittedName>
</protein>
<dbReference type="Proteomes" id="UP000283721">
    <property type="component" value="Unassembled WGS sequence"/>
</dbReference>
<dbReference type="InterPro" id="IPR004291">
    <property type="entry name" value="Transposase_IS66_central"/>
</dbReference>
<dbReference type="InterPro" id="IPR052344">
    <property type="entry name" value="Transposase-related"/>
</dbReference>
<feature type="domain" description="Transposase IS66 central" evidence="1">
    <location>
        <begin position="43"/>
        <end position="152"/>
    </location>
</feature>
<accession>A0A413Q315</accession>
<comment type="caution">
    <text evidence="3">The sequence shown here is derived from an EMBL/GenBank/DDBJ whole genome shotgun (WGS) entry which is preliminary data.</text>
</comment>
<dbReference type="AlphaFoldDB" id="A0A413Q315"/>
<feature type="domain" description="Transposase IS66 C-terminal" evidence="2">
    <location>
        <begin position="159"/>
        <end position="198"/>
    </location>
</feature>
<evidence type="ECO:0000313" key="3">
    <source>
        <dbReference type="EMBL" id="RGZ88069.1"/>
    </source>
</evidence>
<evidence type="ECO:0000313" key="4">
    <source>
        <dbReference type="Proteomes" id="UP000283721"/>
    </source>
</evidence>
<sequence>MRMAERQLRNPYMWIYQSGSDGKPPVALYEPISTEEDENLFPAEKGVAFCNRLFFKERLYKELSPEDRKAKRFEEETTIWDEFWSWIDTLDPSGGSKLEKAVKYALNHKESLMNYLLDGRCEISNNSAERKAKVYATGRKNFLFHDSVDGAKATAIVISLVETAKANNLNAYKYLYTLLLYMPDYKNEPAGIKQLLPWSTFVQDKCSGIIDDSLALPENRRNLPIYGFLVRIPVWLFIAYEIPTFLHPSFILLRSCFLAFLQIQALYNKISNLLK</sequence>
<organism evidence="3 4">
    <name type="scientific">Agathobacter rectalis</name>
    <dbReference type="NCBI Taxonomy" id="39491"/>
    <lineage>
        <taxon>Bacteria</taxon>
        <taxon>Bacillati</taxon>
        <taxon>Bacillota</taxon>
        <taxon>Clostridia</taxon>
        <taxon>Lachnospirales</taxon>
        <taxon>Lachnospiraceae</taxon>
        <taxon>Agathobacter</taxon>
    </lineage>
</organism>
<dbReference type="PANTHER" id="PTHR33678">
    <property type="entry name" value="BLL1576 PROTEIN"/>
    <property type="match status" value="1"/>
</dbReference>
<dbReference type="Pfam" id="PF03050">
    <property type="entry name" value="DDE_Tnp_IS66"/>
    <property type="match status" value="1"/>
</dbReference>
<evidence type="ECO:0000259" key="2">
    <source>
        <dbReference type="Pfam" id="PF13817"/>
    </source>
</evidence>
<dbReference type="Pfam" id="PF13817">
    <property type="entry name" value="DDE_Tnp_IS66_C"/>
    <property type="match status" value="1"/>
</dbReference>
<name>A0A413Q315_9FIRM</name>
<reference evidence="3 4" key="1">
    <citation type="submission" date="2018-08" db="EMBL/GenBank/DDBJ databases">
        <title>A genome reference for cultivated species of the human gut microbiota.</title>
        <authorList>
            <person name="Zou Y."/>
            <person name="Xue W."/>
            <person name="Luo G."/>
        </authorList>
    </citation>
    <scope>NUCLEOTIDE SEQUENCE [LARGE SCALE GENOMIC DNA]</scope>
    <source>
        <strain evidence="3 4">AM47-6BH</strain>
    </source>
</reference>